<sequence length="47" mass="5250">MSDSKITSVETMRKAVPEFDGTNWKDFAFSVRTTLKGNGCWKPVEPG</sequence>
<accession>A0A8X7MI42</accession>
<dbReference type="AlphaFoldDB" id="A0A8X7MI42"/>
<name>A0A8X7MI42_9BASI</name>
<keyword evidence="2" id="KW-1185">Reference proteome</keyword>
<evidence type="ECO:0000313" key="1">
    <source>
        <dbReference type="EMBL" id="KAE8235923.1"/>
    </source>
</evidence>
<gene>
    <name evidence="1" type="ORF">A4X06_0g9716</name>
</gene>
<reference evidence="1" key="1">
    <citation type="submission" date="2016-04" db="EMBL/GenBank/DDBJ databases">
        <authorList>
            <person name="Nguyen H.D."/>
            <person name="Samba Siva P."/>
            <person name="Cullis J."/>
            <person name="Levesque C.A."/>
            <person name="Hambleton S."/>
        </authorList>
    </citation>
    <scope>NUCLEOTIDE SEQUENCE</scope>
    <source>
        <strain evidence="1">DAOMC 236426</strain>
    </source>
</reference>
<comment type="caution">
    <text evidence="1">The sequence shown here is derived from an EMBL/GenBank/DDBJ whole genome shotgun (WGS) entry which is preliminary data.</text>
</comment>
<reference evidence="1" key="2">
    <citation type="journal article" date="2019" name="IMA Fungus">
        <title>Genome sequencing and comparison of five Tilletia species to identify candidate genes for the detection of regulated species infecting wheat.</title>
        <authorList>
            <person name="Nguyen H.D.T."/>
            <person name="Sultana T."/>
            <person name="Kesanakurti P."/>
            <person name="Hambleton S."/>
        </authorList>
    </citation>
    <scope>NUCLEOTIDE SEQUENCE</scope>
    <source>
        <strain evidence="1">DAOMC 236426</strain>
    </source>
</reference>
<dbReference type="Proteomes" id="UP000077684">
    <property type="component" value="Unassembled WGS sequence"/>
</dbReference>
<organism evidence="1 2">
    <name type="scientific">Tilletia controversa</name>
    <name type="common">dwarf bunt fungus</name>
    <dbReference type="NCBI Taxonomy" id="13291"/>
    <lineage>
        <taxon>Eukaryota</taxon>
        <taxon>Fungi</taxon>
        <taxon>Dikarya</taxon>
        <taxon>Basidiomycota</taxon>
        <taxon>Ustilaginomycotina</taxon>
        <taxon>Exobasidiomycetes</taxon>
        <taxon>Tilletiales</taxon>
        <taxon>Tilletiaceae</taxon>
        <taxon>Tilletia</taxon>
    </lineage>
</organism>
<protein>
    <submittedName>
        <fullName evidence="1">Uncharacterized protein</fullName>
    </submittedName>
</protein>
<dbReference type="EMBL" id="LWDE02003225">
    <property type="protein sequence ID" value="KAE8235923.1"/>
    <property type="molecule type" value="Genomic_DNA"/>
</dbReference>
<evidence type="ECO:0000313" key="2">
    <source>
        <dbReference type="Proteomes" id="UP000077684"/>
    </source>
</evidence>
<feature type="non-terminal residue" evidence="1">
    <location>
        <position position="47"/>
    </location>
</feature>
<proteinExistence type="predicted"/>